<dbReference type="InterPro" id="IPR005475">
    <property type="entry name" value="Transketolase-like_Pyr-bd"/>
</dbReference>
<feature type="domain" description="Transketolase-like pyrimidine-binding" evidence="1">
    <location>
        <begin position="1"/>
        <end position="164"/>
    </location>
</feature>
<dbReference type="SUPFAM" id="SSF52922">
    <property type="entry name" value="TK C-terminal domain-like"/>
    <property type="match status" value="1"/>
</dbReference>
<dbReference type="EMBL" id="BOQL01000084">
    <property type="protein sequence ID" value="GIM79680.1"/>
    <property type="molecule type" value="Genomic_DNA"/>
</dbReference>
<dbReference type="InterPro" id="IPR051157">
    <property type="entry name" value="PDH/Transketolase"/>
</dbReference>
<comment type="caution">
    <text evidence="2">The sequence shown here is derived from an EMBL/GenBank/DDBJ whole genome shotgun (WGS) entry which is preliminary data.</text>
</comment>
<evidence type="ECO:0000259" key="1">
    <source>
        <dbReference type="SMART" id="SM00861"/>
    </source>
</evidence>
<dbReference type="Gene3D" id="3.40.50.970">
    <property type="match status" value="1"/>
</dbReference>
<evidence type="ECO:0000313" key="2">
    <source>
        <dbReference type="EMBL" id="GIM79680.1"/>
    </source>
</evidence>
<dbReference type="PANTHER" id="PTHR43825">
    <property type="entry name" value="PYRUVATE DEHYDROGENASE E1 COMPONENT"/>
    <property type="match status" value="1"/>
</dbReference>
<dbReference type="GO" id="GO:0000287">
    <property type="term" value="F:magnesium ion binding"/>
    <property type="evidence" value="ECO:0007669"/>
    <property type="project" value="UniProtKB-ARBA"/>
</dbReference>
<dbReference type="RefSeq" id="WP_212994477.1">
    <property type="nucleotide sequence ID" value="NZ_BAABEA010000050.1"/>
</dbReference>
<sequence>MRETFVATTTALLEEDPRTAVVLADISGDAFAPAQRRHPDRVINVGIREQLMAGVAGGLALTGLRPYVHSYAPFVIDRAYEQIKLDLGHQDVGAVLVSIGASYDASSEGYTHQSPGDVALLDTLEGWTVHVPGHPNEVPALLRAAARNDDRIYVRLSSQQNSRAYAATDKLQVVRQGWAGAPVVLAVGPMLDPVLAATADLDVTVAYTLTPRPLDTRGLRELVSREVVVVEPYLAGTSSRLVAAALSDVPHRGLHLGVGRAEQRRYGTPADHARWHGLDATGLRASISAFLRAGS</sequence>
<dbReference type="InterPro" id="IPR029061">
    <property type="entry name" value="THDP-binding"/>
</dbReference>
<dbReference type="PANTHER" id="PTHR43825:SF1">
    <property type="entry name" value="TRANSKETOLASE-LIKE PYRIMIDINE-BINDING DOMAIN-CONTAINING PROTEIN"/>
    <property type="match status" value="1"/>
</dbReference>
<gene>
    <name evidence="2" type="ORF">Aau02nite_86910</name>
</gene>
<dbReference type="SMART" id="SM00861">
    <property type="entry name" value="Transket_pyr"/>
    <property type="match status" value="1"/>
</dbReference>
<dbReference type="SUPFAM" id="SSF52518">
    <property type="entry name" value="Thiamin diphosphate-binding fold (THDP-binding)"/>
    <property type="match status" value="1"/>
</dbReference>
<dbReference type="AlphaFoldDB" id="A0A919SVK5"/>
<organism evidence="2 3">
    <name type="scientific">Actinoplanes auranticolor</name>
    <dbReference type="NCBI Taxonomy" id="47988"/>
    <lineage>
        <taxon>Bacteria</taxon>
        <taxon>Bacillati</taxon>
        <taxon>Actinomycetota</taxon>
        <taxon>Actinomycetes</taxon>
        <taxon>Micromonosporales</taxon>
        <taxon>Micromonosporaceae</taxon>
        <taxon>Actinoplanes</taxon>
    </lineage>
</organism>
<keyword evidence="3" id="KW-1185">Reference proteome</keyword>
<accession>A0A919SVK5</accession>
<protein>
    <submittedName>
        <fullName evidence="2">Transketolase</fullName>
    </submittedName>
</protein>
<dbReference type="Gene3D" id="3.40.50.920">
    <property type="match status" value="1"/>
</dbReference>
<proteinExistence type="predicted"/>
<dbReference type="Pfam" id="PF02779">
    <property type="entry name" value="Transket_pyr"/>
    <property type="match status" value="1"/>
</dbReference>
<dbReference type="Proteomes" id="UP000681340">
    <property type="component" value="Unassembled WGS sequence"/>
</dbReference>
<evidence type="ECO:0000313" key="3">
    <source>
        <dbReference type="Proteomes" id="UP000681340"/>
    </source>
</evidence>
<reference evidence="2" key="1">
    <citation type="submission" date="2021-03" db="EMBL/GenBank/DDBJ databases">
        <title>Whole genome shotgun sequence of Actinoplanes auranticolor NBRC 12245.</title>
        <authorList>
            <person name="Komaki H."/>
            <person name="Tamura T."/>
        </authorList>
    </citation>
    <scope>NUCLEOTIDE SEQUENCE</scope>
    <source>
        <strain evidence="2">NBRC 12245</strain>
    </source>
</reference>
<name>A0A919SVK5_9ACTN</name>
<dbReference type="InterPro" id="IPR009014">
    <property type="entry name" value="Transketo_C/PFOR_II"/>
</dbReference>
<dbReference type="CDD" id="cd07033">
    <property type="entry name" value="TPP_PYR_DXS_TK_like"/>
    <property type="match status" value="1"/>
</dbReference>